<protein>
    <submittedName>
        <fullName evidence="1">Uncharacterized protein</fullName>
    </submittedName>
</protein>
<evidence type="ECO:0000313" key="1">
    <source>
        <dbReference type="EMBL" id="KAK3286866.1"/>
    </source>
</evidence>
<gene>
    <name evidence="1" type="ORF">CYMTET_5582</name>
</gene>
<comment type="caution">
    <text evidence="1">The sequence shown here is derived from an EMBL/GenBank/DDBJ whole genome shotgun (WGS) entry which is preliminary data.</text>
</comment>
<dbReference type="Proteomes" id="UP001190700">
    <property type="component" value="Unassembled WGS sequence"/>
</dbReference>
<sequence length="80" mass="8437">MALQAQQDPAPDSATDVAIMGFRAADPPAEDELLATESSAAATAVDTSPSTAAFNAMELDDDDTDWPAFRTVPWVPSINR</sequence>
<keyword evidence="2" id="KW-1185">Reference proteome</keyword>
<evidence type="ECO:0000313" key="2">
    <source>
        <dbReference type="Proteomes" id="UP001190700"/>
    </source>
</evidence>
<reference evidence="1 2" key="1">
    <citation type="journal article" date="2015" name="Genome Biol. Evol.">
        <title>Comparative Genomics of a Bacterivorous Green Alga Reveals Evolutionary Causalities and Consequences of Phago-Mixotrophic Mode of Nutrition.</title>
        <authorList>
            <person name="Burns J.A."/>
            <person name="Paasch A."/>
            <person name="Narechania A."/>
            <person name="Kim E."/>
        </authorList>
    </citation>
    <scope>NUCLEOTIDE SEQUENCE [LARGE SCALE GENOMIC DNA]</scope>
    <source>
        <strain evidence="1 2">PLY_AMNH</strain>
    </source>
</reference>
<proteinExistence type="predicted"/>
<dbReference type="AlphaFoldDB" id="A0AAE0H0R5"/>
<name>A0AAE0H0R5_9CHLO</name>
<accession>A0AAE0H0R5</accession>
<organism evidence="1 2">
    <name type="scientific">Cymbomonas tetramitiformis</name>
    <dbReference type="NCBI Taxonomy" id="36881"/>
    <lineage>
        <taxon>Eukaryota</taxon>
        <taxon>Viridiplantae</taxon>
        <taxon>Chlorophyta</taxon>
        <taxon>Pyramimonadophyceae</taxon>
        <taxon>Pyramimonadales</taxon>
        <taxon>Pyramimonadaceae</taxon>
        <taxon>Cymbomonas</taxon>
    </lineage>
</organism>
<dbReference type="EMBL" id="LGRX02001102">
    <property type="protein sequence ID" value="KAK3286866.1"/>
    <property type="molecule type" value="Genomic_DNA"/>
</dbReference>